<dbReference type="PROSITE" id="PS51257">
    <property type="entry name" value="PROKAR_LIPOPROTEIN"/>
    <property type="match status" value="1"/>
</dbReference>
<proteinExistence type="inferred from homology"/>
<evidence type="ECO:0000256" key="1">
    <source>
        <dbReference type="ARBA" id="ARBA00007285"/>
    </source>
</evidence>
<protein>
    <submittedName>
        <fullName evidence="5">Protein canopy 4</fullName>
    </submittedName>
</protein>
<feature type="signal peptide" evidence="3">
    <location>
        <begin position="1"/>
        <end position="22"/>
    </location>
</feature>
<feature type="domain" description="DUF3456" evidence="4">
    <location>
        <begin position="37"/>
        <end position="193"/>
    </location>
</feature>
<reference evidence="5" key="1">
    <citation type="submission" date="2021-05" db="EMBL/GenBank/DDBJ databases">
        <authorList>
            <person name="Alioto T."/>
            <person name="Alioto T."/>
            <person name="Gomez Garrido J."/>
        </authorList>
    </citation>
    <scope>NUCLEOTIDE SEQUENCE</scope>
</reference>
<dbReference type="InterPro" id="IPR021852">
    <property type="entry name" value="DUF3456"/>
</dbReference>
<dbReference type="PANTHER" id="PTHR15382">
    <property type="entry name" value="CTG4A-RELATED"/>
    <property type="match status" value="1"/>
</dbReference>
<evidence type="ECO:0000256" key="3">
    <source>
        <dbReference type="SAM" id="SignalP"/>
    </source>
</evidence>
<sequence>MELCFRSLFNLVFLIIYVSISCNSITPEDEGVKYASKCEACKVLAIELESSLDETGKSNDVIQLGYSLDDKNKKKTKYKKSELRLVESLEGLCDRILKYNIHKERSDSTRFAKGTSETFKTLQGLVDKGVKVDLGIPMDLWDKPSVEITQLKAQCESLLEDHEEDIEDWYFRRQGEVSLKQFLCSEKALRSDDQTCLNEELPPAKKKDEL</sequence>
<evidence type="ECO:0000313" key="5">
    <source>
        <dbReference type="EMBL" id="CAG6784367.1"/>
    </source>
</evidence>
<feature type="chain" id="PRO_5034104807" evidence="3">
    <location>
        <begin position="23"/>
        <end position="210"/>
    </location>
</feature>
<dbReference type="AlphaFoldDB" id="A0A8D9BJS9"/>
<evidence type="ECO:0000259" key="4">
    <source>
        <dbReference type="Pfam" id="PF11938"/>
    </source>
</evidence>
<evidence type="ECO:0000256" key="2">
    <source>
        <dbReference type="ARBA" id="ARBA00022729"/>
    </source>
</evidence>
<comment type="similarity">
    <text evidence="1">Belongs to the canopy family.</text>
</comment>
<dbReference type="PANTHER" id="PTHR15382:SF8">
    <property type="entry name" value="CANOPY B"/>
    <property type="match status" value="1"/>
</dbReference>
<dbReference type="EMBL" id="HBUF01637154">
    <property type="protein sequence ID" value="CAG6784367.1"/>
    <property type="molecule type" value="Transcribed_RNA"/>
</dbReference>
<dbReference type="Pfam" id="PF11938">
    <property type="entry name" value="DUF3456"/>
    <property type="match status" value="1"/>
</dbReference>
<accession>A0A8D9BJS9</accession>
<organism evidence="5">
    <name type="scientific">Cacopsylla melanoneura</name>
    <dbReference type="NCBI Taxonomy" id="428564"/>
    <lineage>
        <taxon>Eukaryota</taxon>
        <taxon>Metazoa</taxon>
        <taxon>Ecdysozoa</taxon>
        <taxon>Arthropoda</taxon>
        <taxon>Hexapoda</taxon>
        <taxon>Insecta</taxon>
        <taxon>Pterygota</taxon>
        <taxon>Neoptera</taxon>
        <taxon>Paraneoptera</taxon>
        <taxon>Hemiptera</taxon>
        <taxon>Sternorrhyncha</taxon>
        <taxon>Psylloidea</taxon>
        <taxon>Psyllidae</taxon>
        <taxon>Psyllinae</taxon>
        <taxon>Cacopsylla</taxon>
    </lineage>
</organism>
<name>A0A8D9BJS9_9HEMI</name>
<keyword evidence="2 3" id="KW-0732">Signal</keyword>